<dbReference type="AlphaFoldDB" id="A0A8J5XY30"/>
<evidence type="ECO:0000313" key="2">
    <source>
        <dbReference type="EMBL" id="KAG8470877.1"/>
    </source>
</evidence>
<keyword evidence="3" id="KW-1185">Reference proteome</keyword>
<evidence type="ECO:0000256" key="1">
    <source>
        <dbReference type="SAM" id="MobiDB-lite"/>
    </source>
</evidence>
<evidence type="ECO:0000313" key="3">
    <source>
        <dbReference type="Proteomes" id="UP000751190"/>
    </source>
</evidence>
<name>A0A8J5XY30_DIALT</name>
<dbReference type="OrthoDB" id="429510at2759"/>
<organism evidence="2 3">
    <name type="scientific">Diacronema lutheri</name>
    <name type="common">Unicellular marine alga</name>
    <name type="synonym">Monochrysis lutheri</name>
    <dbReference type="NCBI Taxonomy" id="2081491"/>
    <lineage>
        <taxon>Eukaryota</taxon>
        <taxon>Haptista</taxon>
        <taxon>Haptophyta</taxon>
        <taxon>Pavlovophyceae</taxon>
        <taxon>Pavlovales</taxon>
        <taxon>Pavlovaceae</taxon>
        <taxon>Diacronema</taxon>
    </lineage>
</organism>
<feature type="compositionally biased region" description="Low complexity" evidence="1">
    <location>
        <begin position="262"/>
        <end position="284"/>
    </location>
</feature>
<accession>A0A8J5XY30</accession>
<protein>
    <submittedName>
        <fullName evidence="2">Uncharacterized protein</fullName>
    </submittedName>
</protein>
<sequence length="298" mass="32582">MGSAYVQCSPVVGRERHTLCAECVSREVARTCSVDVDFETLSMRRGMLVCPFAINLRAWRTVLDLHDAGVLCNLASGGFADSDPVSSLMASFEEFEFEMQRVVAMEALAACGCSAIPFSDRAIATALPDDAAYAAYMRARHRVRDNEILAEAQAEVERCARELRAAYEQKRAFNFHNALLSRQLKNQMPKARQCGRCGFGPVDHFACGDLRAHQGQHVGRARVDNSCPACKWFSPELRDWPEWDGELTPWLEETVDFAPVSAPRGGEPAPAAATEPARTGPAEGAPHEPAPACAPDAR</sequence>
<dbReference type="EMBL" id="JAGTXO010000001">
    <property type="protein sequence ID" value="KAG8470877.1"/>
    <property type="molecule type" value="Genomic_DNA"/>
</dbReference>
<reference evidence="2" key="1">
    <citation type="submission" date="2021-05" db="EMBL/GenBank/DDBJ databases">
        <title>The genome of the haptophyte Pavlova lutheri (Diacronema luteri, Pavlovales) - a model for lipid biosynthesis in eukaryotic algae.</title>
        <authorList>
            <person name="Hulatt C.J."/>
            <person name="Posewitz M.C."/>
        </authorList>
    </citation>
    <scope>NUCLEOTIDE SEQUENCE</scope>
    <source>
        <strain evidence="2">NIVA-4/92</strain>
    </source>
</reference>
<comment type="caution">
    <text evidence="2">The sequence shown here is derived from an EMBL/GenBank/DDBJ whole genome shotgun (WGS) entry which is preliminary data.</text>
</comment>
<dbReference type="Proteomes" id="UP000751190">
    <property type="component" value="Unassembled WGS sequence"/>
</dbReference>
<feature type="region of interest" description="Disordered" evidence="1">
    <location>
        <begin position="259"/>
        <end position="298"/>
    </location>
</feature>
<gene>
    <name evidence="2" type="ORF">KFE25_009298</name>
</gene>
<proteinExistence type="predicted"/>